<name>A0A1A6H1W1_NEOLE</name>
<feature type="region of interest" description="Disordered" evidence="1">
    <location>
        <begin position="211"/>
        <end position="245"/>
    </location>
</feature>
<dbReference type="AlphaFoldDB" id="A0A1A6H1W1"/>
<feature type="compositionally biased region" description="Polar residues" evidence="1">
    <location>
        <begin position="211"/>
        <end position="225"/>
    </location>
</feature>
<comment type="caution">
    <text evidence="2">The sequence shown here is derived from an EMBL/GenBank/DDBJ whole genome shotgun (WGS) entry which is preliminary data.</text>
</comment>
<evidence type="ECO:0000256" key="1">
    <source>
        <dbReference type="SAM" id="MobiDB-lite"/>
    </source>
</evidence>
<dbReference type="Proteomes" id="UP000092124">
    <property type="component" value="Unassembled WGS sequence"/>
</dbReference>
<protein>
    <submittedName>
        <fullName evidence="2">Uncharacterized protein</fullName>
    </submittedName>
</protein>
<accession>A0A1A6H1W1</accession>
<dbReference type="EMBL" id="LZPO01055147">
    <property type="protein sequence ID" value="OBS72259.1"/>
    <property type="molecule type" value="Genomic_DNA"/>
</dbReference>
<proteinExistence type="predicted"/>
<evidence type="ECO:0000313" key="3">
    <source>
        <dbReference type="Proteomes" id="UP000092124"/>
    </source>
</evidence>
<feature type="region of interest" description="Disordered" evidence="1">
    <location>
        <begin position="1"/>
        <end position="77"/>
    </location>
</feature>
<reference evidence="2 3" key="1">
    <citation type="submission" date="2016-06" db="EMBL/GenBank/DDBJ databases">
        <title>The Draft Genome Sequence and Annotation of the Desert Woodrat Neotoma lepida.</title>
        <authorList>
            <person name="Campbell M."/>
            <person name="Oakeson K.F."/>
            <person name="Yandell M."/>
            <person name="Halpert J.R."/>
            <person name="Dearing D."/>
        </authorList>
    </citation>
    <scope>NUCLEOTIDE SEQUENCE [LARGE SCALE GENOMIC DNA]</scope>
    <source>
        <strain evidence="2">417</strain>
        <tissue evidence="2">Liver</tissue>
    </source>
</reference>
<keyword evidence="3" id="KW-1185">Reference proteome</keyword>
<sequence>MLRHGGAVRDGNQTLGSHEVHVGGRGHGAGDDTPGGAAKLDGGCGASASPALASDDERCGEAEGAGARELATRGSAEATSAPHLYVTGCASARSSRGRLRRCRRRPARRPARFPDGRALLLSRLLGEMPHVAVASLFDCKRVRVAGKGNCEPGARPRPPLRRAHAQGHQPSTRMRGAGTKRGAAPRRHFFPRPPTATEPLVLPRRAAPAFSSSVTISQNPITSQSRPPPIGQWGGQKGPSVERCV</sequence>
<evidence type="ECO:0000313" key="2">
    <source>
        <dbReference type="EMBL" id="OBS72259.1"/>
    </source>
</evidence>
<organism evidence="2 3">
    <name type="scientific">Neotoma lepida</name>
    <name type="common">Desert woodrat</name>
    <dbReference type="NCBI Taxonomy" id="56216"/>
    <lineage>
        <taxon>Eukaryota</taxon>
        <taxon>Metazoa</taxon>
        <taxon>Chordata</taxon>
        <taxon>Craniata</taxon>
        <taxon>Vertebrata</taxon>
        <taxon>Euteleostomi</taxon>
        <taxon>Mammalia</taxon>
        <taxon>Eutheria</taxon>
        <taxon>Euarchontoglires</taxon>
        <taxon>Glires</taxon>
        <taxon>Rodentia</taxon>
        <taxon>Myomorpha</taxon>
        <taxon>Muroidea</taxon>
        <taxon>Cricetidae</taxon>
        <taxon>Neotominae</taxon>
        <taxon>Neotoma</taxon>
    </lineage>
</organism>
<feature type="region of interest" description="Disordered" evidence="1">
    <location>
        <begin position="150"/>
        <end position="198"/>
    </location>
</feature>
<gene>
    <name evidence="2" type="ORF">A6R68_13167</name>
</gene>
<feature type="compositionally biased region" description="Low complexity" evidence="1">
    <location>
        <begin position="62"/>
        <end position="74"/>
    </location>
</feature>